<evidence type="ECO:0000313" key="1">
    <source>
        <dbReference type="Ensembl" id="ENSSSCP00015035500.1"/>
    </source>
</evidence>
<evidence type="ECO:0000313" key="2">
    <source>
        <dbReference type="Proteomes" id="UP000694726"/>
    </source>
</evidence>
<dbReference type="Proteomes" id="UP000694726">
    <property type="component" value="Unplaced"/>
</dbReference>
<protein>
    <recommendedName>
        <fullName evidence="3">DUF1725 domain-containing protein</fullName>
    </recommendedName>
</protein>
<proteinExistence type="predicted"/>
<name>A0A8D0PKN5_PIG</name>
<accession>A0A8D0PKN5</accession>
<evidence type="ECO:0008006" key="3">
    <source>
        <dbReference type="Google" id="ProtNLM"/>
    </source>
</evidence>
<dbReference type="Ensembl" id="ENSSSCT00015087137.1">
    <property type="protein sequence ID" value="ENSSSCP00015035500.1"/>
    <property type="gene ID" value="ENSSSCG00015065114.1"/>
</dbReference>
<dbReference type="AlphaFoldDB" id="A0A8D0PKN5"/>
<organism evidence="1 2">
    <name type="scientific">Sus scrofa</name>
    <name type="common">Pig</name>
    <dbReference type="NCBI Taxonomy" id="9823"/>
    <lineage>
        <taxon>Eukaryota</taxon>
        <taxon>Metazoa</taxon>
        <taxon>Chordata</taxon>
        <taxon>Craniata</taxon>
        <taxon>Vertebrata</taxon>
        <taxon>Euteleostomi</taxon>
        <taxon>Mammalia</taxon>
        <taxon>Eutheria</taxon>
        <taxon>Laurasiatheria</taxon>
        <taxon>Artiodactyla</taxon>
        <taxon>Suina</taxon>
        <taxon>Suidae</taxon>
        <taxon>Sus</taxon>
    </lineage>
</organism>
<reference evidence="1" key="1">
    <citation type="submission" date="2025-08" db="UniProtKB">
        <authorList>
            <consortium name="Ensembl"/>
        </authorList>
    </citation>
    <scope>IDENTIFICATION</scope>
</reference>
<sequence>MFTAALFTIAQTWEQPKCPSTDNWIRKTWYIYTMEYYLAITKNKIMPFAATWLELEILILSEVSQKERDKYHMISLISGIKYMEQMNFSTEKKLIDLEKRLVVAKGEGKGVGLIESLGLIDANYYLWNGLALRSCCVALGTISDHL</sequence>